<dbReference type="OrthoDB" id="9974981at2759"/>
<evidence type="ECO:0000256" key="3">
    <source>
        <dbReference type="ARBA" id="ARBA00023002"/>
    </source>
</evidence>
<dbReference type="GeneID" id="19269218"/>
<evidence type="ECO:0000256" key="1">
    <source>
        <dbReference type="ARBA" id="ARBA00005725"/>
    </source>
</evidence>
<dbReference type="InterPro" id="IPR016040">
    <property type="entry name" value="NAD(P)-bd_dom"/>
</dbReference>
<dbReference type="RefSeq" id="XP_007830977.1">
    <property type="nucleotide sequence ID" value="XM_007832786.1"/>
</dbReference>
<dbReference type="Proteomes" id="UP000030651">
    <property type="component" value="Unassembled WGS sequence"/>
</dbReference>
<dbReference type="Gene3D" id="3.90.25.10">
    <property type="entry name" value="UDP-galactose 4-epimerase, domain 1"/>
    <property type="match status" value="1"/>
</dbReference>
<evidence type="ECO:0000256" key="2">
    <source>
        <dbReference type="ARBA" id="ARBA00022857"/>
    </source>
</evidence>
<proteinExistence type="inferred from homology"/>
<dbReference type="eggNOG" id="ENOG502SM3M">
    <property type="taxonomic scope" value="Eukaryota"/>
</dbReference>
<dbReference type="AlphaFoldDB" id="W3X8I5"/>
<keyword evidence="3" id="KW-0560">Oxidoreductase</keyword>
<keyword evidence="2" id="KW-0521">NADP</keyword>
<evidence type="ECO:0000313" key="6">
    <source>
        <dbReference type="Proteomes" id="UP000030651"/>
    </source>
</evidence>
<dbReference type="InterPro" id="IPR051609">
    <property type="entry name" value="NmrA/Isoflavone_reductase-like"/>
</dbReference>
<gene>
    <name evidence="5" type="ORF">PFICI_04205</name>
</gene>
<dbReference type="Pfam" id="PF13460">
    <property type="entry name" value="NAD_binding_10"/>
    <property type="match status" value="1"/>
</dbReference>
<comment type="similarity">
    <text evidence="1">Belongs to the NmrA-type oxidoreductase family. Isoflavone reductase subfamily.</text>
</comment>
<dbReference type="SUPFAM" id="SSF51735">
    <property type="entry name" value="NAD(P)-binding Rossmann-fold domains"/>
    <property type="match status" value="1"/>
</dbReference>
<feature type="domain" description="NAD(P)-binding" evidence="4">
    <location>
        <begin position="11"/>
        <end position="149"/>
    </location>
</feature>
<dbReference type="PANTHER" id="PTHR47706">
    <property type="entry name" value="NMRA-LIKE FAMILY PROTEIN"/>
    <property type="match status" value="1"/>
</dbReference>
<evidence type="ECO:0000313" key="5">
    <source>
        <dbReference type="EMBL" id="ETS82329.1"/>
    </source>
</evidence>
<organism evidence="5 6">
    <name type="scientific">Pestalotiopsis fici (strain W106-1 / CGMCC3.15140)</name>
    <dbReference type="NCBI Taxonomy" id="1229662"/>
    <lineage>
        <taxon>Eukaryota</taxon>
        <taxon>Fungi</taxon>
        <taxon>Dikarya</taxon>
        <taxon>Ascomycota</taxon>
        <taxon>Pezizomycotina</taxon>
        <taxon>Sordariomycetes</taxon>
        <taxon>Xylariomycetidae</taxon>
        <taxon>Amphisphaeriales</taxon>
        <taxon>Sporocadaceae</taxon>
        <taxon>Pestalotiopsis</taxon>
    </lineage>
</organism>
<dbReference type="KEGG" id="pfy:PFICI_04205"/>
<sequence>MTAIQKIAVFGAAGNFGVPITDALLSAGYQVTAISRLESASTFPPAVSVIKSDYTVDNLTKALNGQDAAVCVVGPGAMSSHMAMIDASLAAGLKRFIINDFGWGPDFEGEPEFQEIKQRRLVAWDHAMKLASSNPTFTWTGITIGNPIDWALPRFGLMGFNLKQHSAVIYDQGSEDFTGTTLEGIGQAVVGIFQNPEATANRFVKVRSIQTCQKQLLEAFQKATGKDWEVRNSTTAELAESGRRKHKAGTAGWVLDLLVFQLFEPGKGRCIVATSQDSDNTLLGVREETPLEVVSKALN</sequence>
<keyword evidence="6" id="KW-1185">Reference proteome</keyword>
<dbReference type="InterPro" id="IPR045312">
    <property type="entry name" value="PCBER-like"/>
</dbReference>
<name>W3X8I5_PESFW</name>
<dbReference type="EMBL" id="KI912111">
    <property type="protein sequence ID" value="ETS82329.1"/>
    <property type="molecule type" value="Genomic_DNA"/>
</dbReference>
<evidence type="ECO:0000259" key="4">
    <source>
        <dbReference type="Pfam" id="PF13460"/>
    </source>
</evidence>
<dbReference type="OMA" id="MGFDIKN"/>
<dbReference type="CDD" id="cd05259">
    <property type="entry name" value="PCBER_SDR_a"/>
    <property type="match status" value="1"/>
</dbReference>
<dbReference type="Gene3D" id="3.40.50.720">
    <property type="entry name" value="NAD(P)-binding Rossmann-like Domain"/>
    <property type="match status" value="1"/>
</dbReference>
<dbReference type="HOGENOM" id="CLU_044876_3_3_1"/>
<dbReference type="InParanoid" id="W3X8I5"/>
<accession>W3X8I5</accession>
<reference evidence="6" key="1">
    <citation type="journal article" date="2015" name="BMC Genomics">
        <title>Genomic and transcriptomic analysis of the endophytic fungus Pestalotiopsis fici reveals its lifestyle and high potential for synthesis of natural products.</title>
        <authorList>
            <person name="Wang X."/>
            <person name="Zhang X."/>
            <person name="Liu L."/>
            <person name="Xiang M."/>
            <person name="Wang W."/>
            <person name="Sun X."/>
            <person name="Che Y."/>
            <person name="Guo L."/>
            <person name="Liu G."/>
            <person name="Guo L."/>
            <person name="Wang C."/>
            <person name="Yin W.B."/>
            <person name="Stadler M."/>
            <person name="Zhang X."/>
            <person name="Liu X."/>
        </authorList>
    </citation>
    <scope>NUCLEOTIDE SEQUENCE [LARGE SCALE GENOMIC DNA]</scope>
    <source>
        <strain evidence="6">W106-1 / CGMCC3.15140</strain>
    </source>
</reference>
<dbReference type="PANTHER" id="PTHR47706:SF9">
    <property type="entry name" value="NMRA-LIKE DOMAIN-CONTAINING PROTEIN-RELATED"/>
    <property type="match status" value="1"/>
</dbReference>
<protein>
    <recommendedName>
        <fullName evidence="4">NAD(P)-binding domain-containing protein</fullName>
    </recommendedName>
</protein>
<dbReference type="InterPro" id="IPR036291">
    <property type="entry name" value="NAD(P)-bd_dom_sf"/>
</dbReference>
<dbReference type="GO" id="GO:0016491">
    <property type="term" value="F:oxidoreductase activity"/>
    <property type="evidence" value="ECO:0007669"/>
    <property type="project" value="UniProtKB-KW"/>
</dbReference>